<dbReference type="EMBL" id="JAAMPC010000016">
    <property type="protein sequence ID" value="KAG2250129.1"/>
    <property type="molecule type" value="Genomic_DNA"/>
</dbReference>
<sequence length="154" mass="17178">MSGAHACDTASLQCGSRNAVGYYITSCFCVSSCMELSCTSSPPSYVDTQQECTIDRHNSLTIDRFSTSSETGNEHRPTLPTTHRSKQKSTECESETTRLAVGQMITIHQLWSRNSNVAPRADELHEGLTYEELLNMQRRDETDQHRSEAALGRT</sequence>
<dbReference type="AlphaFoldDB" id="A0A8X7PD05"/>
<organism evidence="2 3">
    <name type="scientific">Brassica carinata</name>
    <name type="common">Ethiopian mustard</name>
    <name type="synonym">Abyssinian cabbage</name>
    <dbReference type="NCBI Taxonomy" id="52824"/>
    <lineage>
        <taxon>Eukaryota</taxon>
        <taxon>Viridiplantae</taxon>
        <taxon>Streptophyta</taxon>
        <taxon>Embryophyta</taxon>
        <taxon>Tracheophyta</taxon>
        <taxon>Spermatophyta</taxon>
        <taxon>Magnoliopsida</taxon>
        <taxon>eudicotyledons</taxon>
        <taxon>Gunneridae</taxon>
        <taxon>Pentapetalae</taxon>
        <taxon>rosids</taxon>
        <taxon>malvids</taxon>
        <taxon>Brassicales</taxon>
        <taxon>Brassicaceae</taxon>
        <taxon>Brassiceae</taxon>
        <taxon>Brassica</taxon>
    </lineage>
</organism>
<reference evidence="2 3" key="1">
    <citation type="submission" date="2020-02" db="EMBL/GenBank/DDBJ databases">
        <authorList>
            <person name="Ma Q."/>
            <person name="Huang Y."/>
            <person name="Song X."/>
            <person name="Pei D."/>
        </authorList>
    </citation>
    <scope>NUCLEOTIDE SEQUENCE [LARGE SCALE GENOMIC DNA]</scope>
    <source>
        <strain evidence="2">Sxm20200214</strain>
        <tissue evidence="2">Leaf</tissue>
    </source>
</reference>
<name>A0A8X7PD05_BRACI</name>
<protein>
    <submittedName>
        <fullName evidence="2">Uncharacterized protein</fullName>
    </submittedName>
</protein>
<proteinExistence type="predicted"/>
<evidence type="ECO:0000313" key="2">
    <source>
        <dbReference type="EMBL" id="KAG2250129.1"/>
    </source>
</evidence>
<dbReference type="Proteomes" id="UP000886595">
    <property type="component" value="Unassembled WGS sequence"/>
</dbReference>
<comment type="caution">
    <text evidence="2">The sequence shown here is derived from an EMBL/GenBank/DDBJ whole genome shotgun (WGS) entry which is preliminary data.</text>
</comment>
<keyword evidence="3" id="KW-1185">Reference proteome</keyword>
<gene>
    <name evidence="2" type="ORF">Bca52824_080265</name>
</gene>
<accession>A0A8X7PD05</accession>
<evidence type="ECO:0000313" key="3">
    <source>
        <dbReference type="Proteomes" id="UP000886595"/>
    </source>
</evidence>
<feature type="region of interest" description="Disordered" evidence="1">
    <location>
        <begin position="66"/>
        <end position="94"/>
    </location>
</feature>
<evidence type="ECO:0000256" key="1">
    <source>
        <dbReference type="SAM" id="MobiDB-lite"/>
    </source>
</evidence>
<feature type="region of interest" description="Disordered" evidence="1">
    <location>
        <begin position="135"/>
        <end position="154"/>
    </location>
</feature>
<feature type="compositionally biased region" description="Basic and acidic residues" evidence="1">
    <location>
        <begin position="137"/>
        <end position="148"/>
    </location>
</feature>